<evidence type="ECO:0000313" key="3">
    <source>
        <dbReference type="Proteomes" id="UP001159641"/>
    </source>
</evidence>
<feature type="region of interest" description="Disordered" evidence="1">
    <location>
        <begin position="180"/>
        <end position="241"/>
    </location>
</feature>
<comment type="caution">
    <text evidence="2">The sequence shown here is derived from an EMBL/GenBank/DDBJ whole genome shotgun (WGS) entry which is preliminary data.</text>
</comment>
<keyword evidence="3" id="KW-1185">Reference proteome</keyword>
<protein>
    <submittedName>
        <fullName evidence="2">Uncharacterized protein</fullName>
    </submittedName>
</protein>
<dbReference type="EMBL" id="JAIQCJ010002072">
    <property type="protein sequence ID" value="KAJ8784104.1"/>
    <property type="molecule type" value="Genomic_DNA"/>
</dbReference>
<proteinExistence type="predicted"/>
<accession>A0AB34GXA7</accession>
<evidence type="ECO:0000256" key="1">
    <source>
        <dbReference type="SAM" id="MobiDB-lite"/>
    </source>
</evidence>
<dbReference type="AlphaFoldDB" id="A0AB34GXA7"/>
<dbReference type="Proteomes" id="UP001159641">
    <property type="component" value="Unassembled WGS sequence"/>
</dbReference>
<feature type="compositionally biased region" description="Gly residues" evidence="1">
    <location>
        <begin position="186"/>
        <end position="201"/>
    </location>
</feature>
<evidence type="ECO:0000313" key="2">
    <source>
        <dbReference type="EMBL" id="KAJ8784104.1"/>
    </source>
</evidence>
<feature type="compositionally biased region" description="Low complexity" evidence="1">
    <location>
        <begin position="202"/>
        <end position="221"/>
    </location>
</feature>
<organism evidence="2 3">
    <name type="scientific">Eschrichtius robustus</name>
    <name type="common">California gray whale</name>
    <name type="synonym">Eschrichtius gibbosus</name>
    <dbReference type="NCBI Taxonomy" id="9764"/>
    <lineage>
        <taxon>Eukaryota</taxon>
        <taxon>Metazoa</taxon>
        <taxon>Chordata</taxon>
        <taxon>Craniata</taxon>
        <taxon>Vertebrata</taxon>
        <taxon>Euteleostomi</taxon>
        <taxon>Mammalia</taxon>
        <taxon>Eutheria</taxon>
        <taxon>Laurasiatheria</taxon>
        <taxon>Artiodactyla</taxon>
        <taxon>Whippomorpha</taxon>
        <taxon>Cetacea</taxon>
        <taxon>Mysticeti</taxon>
        <taxon>Eschrichtiidae</taxon>
        <taxon>Eschrichtius</taxon>
    </lineage>
</organism>
<gene>
    <name evidence="2" type="ORF">J1605_008604</name>
</gene>
<feature type="region of interest" description="Disordered" evidence="1">
    <location>
        <begin position="65"/>
        <end position="129"/>
    </location>
</feature>
<reference evidence="2 3" key="1">
    <citation type="submission" date="2022-11" db="EMBL/GenBank/DDBJ databases">
        <title>Whole genome sequence of Eschrichtius robustus ER-17-0199.</title>
        <authorList>
            <person name="Bruniche-Olsen A."/>
            <person name="Black A.N."/>
            <person name="Fields C.J."/>
            <person name="Walden K."/>
            <person name="Dewoody J.A."/>
        </authorList>
    </citation>
    <scope>NUCLEOTIDE SEQUENCE [LARGE SCALE GENOMIC DNA]</scope>
    <source>
        <strain evidence="2">ER-17-0199</strain>
        <tissue evidence="2">Blubber</tissue>
    </source>
</reference>
<name>A0AB34GXA7_ESCRO</name>
<sequence>MGDALWYCRWGQCESDQRWGSHQLGVGGKERHLNDDMGHTRGPLATMAAQPPPRPCQAQHPVVPTLLPAQPGSVPLQPPASTASPQPPLVSMPEQHSAGLAASPQQRRSKAASRQPSGHTAGGHSGTWACGPVTLKDFISAAAVRVLASPALGGPGQPEAATRLWGRSCSAAGLAAALRLRPPGRAPGGHGRGALRGGGPQRGASWSGPGPAAGGSAIPRGPVSPQRHGTMANPSSPAEARGVLTGSWDQICTREVSGIALAPWQAGTGGHSVKGEQWTRTLCPRVGTPQQCSKVPSNVGGSDLAGQGLRRARTWNLRGWSSQADGRQMLIEHLLCAGPMQGTGQPACLCCPPFGEAAVVRPGIITLGNSQVLGVVQGSRNLTHQIQGPPSGSRSPQWCDLQDEAISEPLGLDHT</sequence>